<feature type="non-terminal residue" evidence="1">
    <location>
        <position position="1"/>
    </location>
</feature>
<keyword evidence="2" id="KW-1185">Reference proteome</keyword>
<gene>
    <name evidence="1" type="ORF">IWW38_006434</name>
</gene>
<accession>A0ACC1LTM3</accession>
<dbReference type="EMBL" id="JANBVB010003662">
    <property type="protein sequence ID" value="KAJ2877990.1"/>
    <property type="molecule type" value="Genomic_DNA"/>
</dbReference>
<evidence type="ECO:0000313" key="2">
    <source>
        <dbReference type="Proteomes" id="UP001139981"/>
    </source>
</evidence>
<protein>
    <submittedName>
        <fullName evidence="1">Uncharacterized protein</fullName>
    </submittedName>
</protein>
<name>A0ACC1LTM3_9FUNG</name>
<proteinExistence type="predicted"/>
<sequence>QGSSYFTGPPAAAGGFPWQGPTPGAIQMSRSSIEPGAGSVWAGMSESGSAGLEQANKIDLVQVDMMYRLLYRLGILAVEPDTEAVLPSFDHFVAHHDANLASYRIHRASTVSAGSIQLYNASTAAAAAKSQRHAQVSEGELAEADEANPLPTAAAAAAAPILPSLASASPDLRPRSVSPSLVQSTLAAARSLNRQAQSVSPSIQTPPLAATVDDECPPPLPYLANMPDKDALDMQLSLALNEPPVPLYLTEDMSQQHLVAILAMLVRQLECAVEVLDNRTHGEEARAKRASSVGGGGGTARNDSKMDSEINAANSSALQCALEQ</sequence>
<evidence type="ECO:0000313" key="1">
    <source>
        <dbReference type="EMBL" id="KAJ2877990.1"/>
    </source>
</evidence>
<organism evidence="1 2">
    <name type="scientific">Coemansia aciculifera</name>
    <dbReference type="NCBI Taxonomy" id="417176"/>
    <lineage>
        <taxon>Eukaryota</taxon>
        <taxon>Fungi</taxon>
        <taxon>Fungi incertae sedis</taxon>
        <taxon>Zoopagomycota</taxon>
        <taxon>Kickxellomycotina</taxon>
        <taxon>Kickxellomycetes</taxon>
        <taxon>Kickxellales</taxon>
        <taxon>Kickxellaceae</taxon>
        <taxon>Coemansia</taxon>
    </lineage>
</organism>
<comment type="caution">
    <text evidence="1">The sequence shown here is derived from an EMBL/GenBank/DDBJ whole genome shotgun (WGS) entry which is preliminary data.</text>
</comment>
<feature type="non-terminal residue" evidence="1">
    <location>
        <position position="324"/>
    </location>
</feature>
<reference evidence="1" key="1">
    <citation type="submission" date="2022-07" db="EMBL/GenBank/DDBJ databases">
        <title>Phylogenomic reconstructions and comparative analyses of Kickxellomycotina fungi.</title>
        <authorList>
            <person name="Reynolds N.K."/>
            <person name="Stajich J.E."/>
            <person name="Barry K."/>
            <person name="Grigoriev I.V."/>
            <person name="Crous P."/>
            <person name="Smith M.E."/>
        </authorList>
    </citation>
    <scope>NUCLEOTIDE SEQUENCE</scope>
    <source>
        <strain evidence="1">CBS 190363</strain>
    </source>
</reference>
<dbReference type="Proteomes" id="UP001139981">
    <property type="component" value="Unassembled WGS sequence"/>
</dbReference>